<dbReference type="Pfam" id="PF00026">
    <property type="entry name" value="Asp"/>
    <property type="match status" value="2"/>
</dbReference>
<evidence type="ECO:0000256" key="6">
    <source>
        <dbReference type="ARBA" id="ARBA00023145"/>
    </source>
</evidence>
<dbReference type="InterPro" id="IPR021109">
    <property type="entry name" value="Peptidase_aspartic_dom_sf"/>
</dbReference>
<evidence type="ECO:0000256" key="1">
    <source>
        <dbReference type="ARBA" id="ARBA00007447"/>
    </source>
</evidence>
<proteinExistence type="inferred from homology"/>
<dbReference type="SUPFAM" id="SSF50630">
    <property type="entry name" value="Acid proteases"/>
    <property type="match status" value="1"/>
</dbReference>
<dbReference type="PRINTS" id="PR00792">
    <property type="entry name" value="PEPSIN"/>
</dbReference>
<evidence type="ECO:0000256" key="4">
    <source>
        <dbReference type="ARBA" id="ARBA00022750"/>
    </source>
</evidence>
<reference evidence="8 9" key="1">
    <citation type="submission" date="2024-11" db="EMBL/GenBank/DDBJ databases">
        <title>Adaptive evolution of stress response genes in parasites aligns with host niche diversity.</title>
        <authorList>
            <person name="Hahn C."/>
            <person name="Resl P."/>
        </authorList>
    </citation>
    <scope>NUCLEOTIDE SEQUENCE [LARGE SCALE GENOMIC DNA]</scope>
    <source>
        <strain evidence="8">EGGRZ-B1_66</strain>
        <tissue evidence="8">Body</tissue>
    </source>
</reference>
<keyword evidence="9" id="KW-1185">Reference proteome</keyword>
<dbReference type="InterPro" id="IPR033121">
    <property type="entry name" value="PEPTIDASE_A1"/>
</dbReference>
<dbReference type="EMBL" id="JBJKFK010001154">
    <property type="protein sequence ID" value="KAL3313918.1"/>
    <property type="molecule type" value="Genomic_DNA"/>
</dbReference>
<dbReference type="PANTHER" id="PTHR47965:SF12">
    <property type="entry name" value="ASPARTIC PROTEINASE 3-RELATED"/>
    <property type="match status" value="1"/>
</dbReference>
<protein>
    <submittedName>
        <fullName evidence="8">Beta-secretase 2</fullName>
    </submittedName>
</protein>
<evidence type="ECO:0000313" key="9">
    <source>
        <dbReference type="Proteomes" id="UP001626550"/>
    </source>
</evidence>
<dbReference type="Gene3D" id="2.40.70.10">
    <property type="entry name" value="Acid Proteases"/>
    <property type="match status" value="2"/>
</dbReference>
<dbReference type="Proteomes" id="UP001626550">
    <property type="component" value="Unassembled WGS sequence"/>
</dbReference>
<dbReference type="PANTHER" id="PTHR47965">
    <property type="entry name" value="ASPARTYL PROTEASE-RELATED"/>
    <property type="match status" value="1"/>
</dbReference>
<dbReference type="PROSITE" id="PS51767">
    <property type="entry name" value="PEPTIDASE_A1"/>
    <property type="match status" value="1"/>
</dbReference>
<evidence type="ECO:0000256" key="2">
    <source>
        <dbReference type="ARBA" id="ARBA00022670"/>
    </source>
</evidence>
<gene>
    <name evidence="8" type="primary">BACE2</name>
    <name evidence="8" type="ORF">Ciccas_007479</name>
</gene>
<keyword evidence="6" id="KW-0865">Zymogen</keyword>
<accession>A0ABD2Q3I6</accession>
<evidence type="ECO:0000256" key="5">
    <source>
        <dbReference type="ARBA" id="ARBA00022801"/>
    </source>
</evidence>
<comment type="similarity">
    <text evidence="1">Belongs to the peptidase A1 family.</text>
</comment>
<keyword evidence="2" id="KW-0645">Protease</keyword>
<evidence type="ECO:0000259" key="7">
    <source>
        <dbReference type="PROSITE" id="PS51767"/>
    </source>
</evidence>
<keyword evidence="3" id="KW-0732">Signal</keyword>
<dbReference type="InterPro" id="IPR001461">
    <property type="entry name" value="Aspartic_peptidase_A1"/>
</dbReference>
<evidence type="ECO:0000256" key="3">
    <source>
        <dbReference type="ARBA" id="ARBA00022729"/>
    </source>
</evidence>
<evidence type="ECO:0000313" key="8">
    <source>
        <dbReference type="EMBL" id="KAL3313918.1"/>
    </source>
</evidence>
<dbReference type="GO" id="GO:0006508">
    <property type="term" value="P:proteolysis"/>
    <property type="evidence" value="ECO:0007669"/>
    <property type="project" value="UniProtKB-KW"/>
</dbReference>
<keyword evidence="5" id="KW-0378">Hydrolase</keyword>
<feature type="domain" description="Peptidase A1" evidence="7">
    <location>
        <begin position="1"/>
        <end position="398"/>
    </location>
</feature>
<dbReference type="AlphaFoldDB" id="A0ABD2Q3I6"/>
<sequence length="406" mass="45291">MVYLDKTKLLIDSGSANLAVASTSLDGVSTWFNASKSSTLNIDDDRIALKYQQGSWSGLIANDFFDLVDTRSLPASKKPPRLYGQIALIDEAKDFFLGTTDSMSWNGIMGLAFANIAVQPKNLAGISYVWIHYLFSQNIAIPPPTTSTPYLMPSTHSILDDVLKQYELNDQFSVLLCGTSKLVTSNTFSASMKQDGVLTIGGIKKSFKADSKPFFYTPIRYAWYYEVILTDFRVNGKKVIEDCKELNFDKTILDTGTTNIRLPFRVFRKFVRLVRAHVRRSGKRGRAIGRDFWRSKSLLCQDPTSPLGGPLGSPYDMFPQLTFDFVLAGNASLMKSISTTLSPEQYIRYIGRVKSKGVDKDCFVFGVQPSTLGTILGSVFIEGFYTLFDRQNMKVSRPLLLLASSD</sequence>
<keyword evidence="4" id="KW-0064">Aspartyl protease</keyword>
<dbReference type="GO" id="GO:0004190">
    <property type="term" value="F:aspartic-type endopeptidase activity"/>
    <property type="evidence" value="ECO:0007669"/>
    <property type="project" value="UniProtKB-KW"/>
</dbReference>
<comment type="caution">
    <text evidence="8">The sequence shown here is derived from an EMBL/GenBank/DDBJ whole genome shotgun (WGS) entry which is preliminary data.</text>
</comment>
<name>A0ABD2Q3I6_9PLAT</name>
<organism evidence="8 9">
    <name type="scientific">Cichlidogyrus casuarinus</name>
    <dbReference type="NCBI Taxonomy" id="1844966"/>
    <lineage>
        <taxon>Eukaryota</taxon>
        <taxon>Metazoa</taxon>
        <taxon>Spiralia</taxon>
        <taxon>Lophotrochozoa</taxon>
        <taxon>Platyhelminthes</taxon>
        <taxon>Monogenea</taxon>
        <taxon>Monopisthocotylea</taxon>
        <taxon>Dactylogyridea</taxon>
        <taxon>Ancyrocephalidae</taxon>
        <taxon>Cichlidogyrus</taxon>
    </lineage>
</organism>